<dbReference type="InParanoid" id="K3ZPA4"/>
<reference evidence="2" key="1">
    <citation type="journal article" date="2012" name="Nat. Biotechnol.">
        <title>Reference genome sequence of the model plant Setaria.</title>
        <authorList>
            <person name="Bennetzen J.L."/>
            <person name="Schmutz J."/>
            <person name="Wang H."/>
            <person name="Percifield R."/>
            <person name="Hawkins J."/>
            <person name="Pontaroli A.C."/>
            <person name="Estep M."/>
            <person name="Feng L."/>
            <person name="Vaughn J.N."/>
            <person name="Grimwood J."/>
            <person name="Jenkins J."/>
            <person name="Barry K."/>
            <person name="Lindquist E."/>
            <person name="Hellsten U."/>
            <person name="Deshpande S."/>
            <person name="Wang X."/>
            <person name="Wu X."/>
            <person name="Mitros T."/>
            <person name="Triplett J."/>
            <person name="Yang X."/>
            <person name="Ye C.Y."/>
            <person name="Mauro-Herrera M."/>
            <person name="Wang L."/>
            <person name="Li P."/>
            <person name="Sharma M."/>
            <person name="Sharma R."/>
            <person name="Ronald P.C."/>
            <person name="Panaud O."/>
            <person name="Kellogg E.A."/>
            <person name="Brutnell T.P."/>
            <person name="Doust A.N."/>
            <person name="Tuskan G.A."/>
            <person name="Rokhsar D."/>
            <person name="Devos K.M."/>
        </authorList>
    </citation>
    <scope>NUCLEOTIDE SEQUENCE [LARGE SCALE GENOMIC DNA]</scope>
    <source>
        <strain evidence="2">cv. Yugu1</strain>
    </source>
</reference>
<dbReference type="Proteomes" id="UP000004995">
    <property type="component" value="Unassembled WGS sequence"/>
</dbReference>
<dbReference type="HOGENOM" id="CLU_3336511_0_0_1"/>
<dbReference type="EnsemblPlants" id="KQK95822">
    <property type="protein sequence ID" value="KQK95822"/>
    <property type="gene ID" value="SETIT_028434mg"/>
</dbReference>
<protein>
    <submittedName>
        <fullName evidence="1">Uncharacterized protein</fullName>
    </submittedName>
</protein>
<dbReference type="EMBL" id="AGNK02005227">
    <property type="status" value="NOT_ANNOTATED_CDS"/>
    <property type="molecule type" value="Genomic_DNA"/>
</dbReference>
<dbReference type="AlphaFoldDB" id="K3ZPA4"/>
<organism evidence="1 2">
    <name type="scientific">Setaria italica</name>
    <name type="common">Foxtail millet</name>
    <name type="synonym">Panicum italicum</name>
    <dbReference type="NCBI Taxonomy" id="4555"/>
    <lineage>
        <taxon>Eukaryota</taxon>
        <taxon>Viridiplantae</taxon>
        <taxon>Streptophyta</taxon>
        <taxon>Embryophyta</taxon>
        <taxon>Tracheophyta</taxon>
        <taxon>Spermatophyta</taxon>
        <taxon>Magnoliopsida</taxon>
        <taxon>Liliopsida</taxon>
        <taxon>Poales</taxon>
        <taxon>Poaceae</taxon>
        <taxon>PACMAD clade</taxon>
        <taxon>Panicoideae</taxon>
        <taxon>Panicodae</taxon>
        <taxon>Paniceae</taxon>
        <taxon>Cenchrinae</taxon>
        <taxon>Setaria</taxon>
    </lineage>
</organism>
<accession>K3ZPA4</accession>
<keyword evidence="2" id="KW-1185">Reference proteome</keyword>
<name>K3ZPA4_SETIT</name>
<proteinExistence type="predicted"/>
<evidence type="ECO:0000313" key="2">
    <source>
        <dbReference type="Proteomes" id="UP000004995"/>
    </source>
</evidence>
<evidence type="ECO:0000313" key="1">
    <source>
        <dbReference type="EnsemblPlants" id="KQK95822"/>
    </source>
</evidence>
<sequence>MGYIAHTNPCCCRGEELRGSRASMLPQPECCLNCFVVG</sequence>
<reference evidence="1" key="2">
    <citation type="submission" date="2018-08" db="UniProtKB">
        <authorList>
            <consortium name="EnsemblPlants"/>
        </authorList>
    </citation>
    <scope>IDENTIFICATION</scope>
    <source>
        <strain evidence="1">Yugu1</strain>
    </source>
</reference>
<dbReference type="Gramene" id="KQK95822">
    <property type="protein sequence ID" value="KQK95822"/>
    <property type="gene ID" value="SETIT_028434mg"/>
</dbReference>